<dbReference type="SMART" id="SM00184">
    <property type="entry name" value="RING"/>
    <property type="match status" value="1"/>
</dbReference>
<keyword evidence="2" id="KW-0812">Transmembrane</keyword>
<dbReference type="OrthoDB" id="8062037at2759"/>
<dbReference type="InterPro" id="IPR001841">
    <property type="entry name" value="Znf_RING"/>
</dbReference>
<evidence type="ECO:0000313" key="4">
    <source>
        <dbReference type="EMBL" id="KAF3323080.1"/>
    </source>
</evidence>
<dbReference type="PANTHER" id="PTHR46719">
    <property type="entry name" value="TRANSCRIPTION FACTOR C2H2 FAMILY-RELATED"/>
    <property type="match status" value="1"/>
</dbReference>
<comment type="caution">
    <text evidence="4">The sequence shown here is derived from an EMBL/GenBank/DDBJ whole genome shotgun (WGS) entry which is preliminary data.</text>
</comment>
<accession>A0A833QAW8</accession>
<dbReference type="Pfam" id="PF13639">
    <property type="entry name" value="zf-RING_2"/>
    <property type="match status" value="1"/>
</dbReference>
<organism evidence="4 5">
    <name type="scientific">Carex littledalei</name>
    <dbReference type="NCBI Taxonomy" id="544730"/>
    <lineage>
        <taxon>Eukaryota</taxon>
        <taxon>Viridiplantae</taxon>
        <taxon>Streptophyta</taxon>
        <taxon>Embryophyta</taxon>
        <taxon>Tracheophyta</taxon>
        <taxon>Spermatophyta</taxon>
        <taxon>Magnoliopsida</taxon>
        <taxon>Liliopsida</taxon>
        <taxon>Poales</taxon>
        <taxon>Cyperaceae</taxon>
        <taxon>Cyperoideae</taxon>
        <taxon>Cariceae</taxon>
        <taxon>Carex</taxon>
        <taxon>Carex subgen. Euthyceras</taxon>
    </lineage>
</organism>
<keyword evidence="1" id="KW-0863">Zinc-finger</keyword>
<dbReference type="SUPFAM" id="SSF57850">
    <property type="entry name" value="RING/U-box"/>
    <property type="match status" value="1"/>
</dbReference>
<keyword evidence="2" id="KW-0472">Membrane</keyword>
<evidence type="ECO:0000256" key="1">
    <source>
        <dbReference type="PROSITE-ProRule" id="PRU00175"/>
    </source>
</evidence>
<dbReference type="PROSITE" id="PS50089">
    <property type="entry name" value="ZF_RING_2"/>
    <property type="match status" value="1"/>
</dbReference>
<dbReference type="Gene3D" id="3.30.40.10">
    <property type="entry name" value="Zinc/RING finger domain, C3HC4 (zinc finger)"/>
    <property type="match status" value="1"/>
</dbReference>
<sequence>MNASISPVALAPTNKVNLTSYLTMLMVYTVGIPVAVLLLITTFIFAFALCNRTTANNTSSTGATDDVELYENYDDTLMAIGIDDDTLKAYPTVAYTRNSSSNDGCCSICLVDYKEGEVLRSMPGCSHLFHVQCVDTWLKSRPTCPVCRTSPLTSPVPTPLAEVVPLAQTVQHS</sequence>
<dbReference type="AlphaFoldDB" id="A0A833QAW8"/>
<dbReference type="PANTHER" id="PTHR46719:SF7">
    <property type="entry name" value="RING-H2 FINGER PROTEIN ATL71-RELATED"/>
    <property type="match status" value="1"/>
</dbReference>
<dbReference type="InterPro" id="IPR013083">
    <property type="entry name" value="Znf_RING/FYVE/PHD"/>
</dbReference>
<evidence type="ECO:0000259" key="3">
    <source>
        <dbReference type="PROSITE" id="PS50089"/>
    </source>
</evidence>
<feature type="domain" description="RING-type" evidence="3">
    <location>
        <begin position="106"/>
        <end position="148"/>
    </location>
</feature>
<dbReference type="CDD" id="cd16461">
    <property type="entry name" value="RING-H2_EL5-like"/>
    <property type="match status" value="1"/>
</dbReference>
<protein>
    <submittedName>
        <fullName evidence="4">RING-H2 finger protein ATL70-like protein</fullName>
    </submittedName>
</protein>
<keyword evidence="1" id="KW-0479">Metal-binding</keyword>
<feature type="transmembrane region" description="Helical" evidence="2">
    <location>
        <begin position="25"/>
        <end position="50"/>
    </location>
</feature>
<gene>
    <name evidence="4" type="ORF">FCM35_KLT13069</name>
</gene>
<dbReference type="Proteomes" id="UP000623129">
    <property type="component" value="Unassembled WGS sequence"/>
</dbReference>
<evidence type="ECO:0000313" key="5">
    <source>
        <dbReference type="Proteomes" id="UP000623129"/>
    </source>
</evidence>
<evidence type="ECO:0000256" key="2">
    <source>
        <dbReference type="SAM" id="Phobius"/>
    </source>
</evidence>
<proteinExistence type="predicted"/>
<dbReference type="EMBL" id="SWLB01000024">
    <property type="protein sequence ID" value="KAF3323080.1"/>
    <property type="molecule type" value="Genomic_DNA"/>
</dbReference>
<reference evidence="4" key="1">
    <citation type="submission" date="2020-01" db="EMBL/GenBank/DDBJ databases">
        <title>Genome sequence of Kobresia littledalei, the first chromosome-level genome in the family Cyperaceae.</title>
        <authorList>
            <person name="Qu G."/>
        </authorList>
    </citation>
    <scope>NUCLEOTIDE SEQUENCE</scope>
    <source>
        <strain evidence="4">C.B.Clarke</strain>
        <tissue evidence="4">Leaf</tissue>
    </source>
</reference>
<dbReference type="InterPro" id="IPR045899">
    <property type="entry name" value="ATL71-like"/>
</dbReference>
<dbReference type="GO" id="GO:0008270">
    <property type="term" value="F:zinc ion binding"/>
    <property type="evidence" value="ECO:0007669"/>
    <property type="project" value="UniProtKB-KW"/>
</dbReference>
<keyword evidence="2" id="KW-1133">Transmembrane helix</keyword>
<keyword evidence="5" id="KW-1185">Reference proteome</keyword>
<name>A0A833QAW8_9POAL</name>
<keyword evidence="1" id="KW-0862">Zinc</keyword>